<comment type="subunit">
    <text evidence="2">Homodimer.</text>
</comment>
<keyword evidence="4" id="KW-0560">Oxidoreductase</keyword>
<dbReference type="PRINTS" id="PR00368">
    <property type="entry name" value="FADPNR"/>
</dbReference>
<dbReference type="RefSeq" id="WP_301722479.1">
    <property type="nucleotide sequence ID" value="NZ_JAUJWV010000001.1"/>
</dbReference>
<dbReference type="PANTHER" id="PTHR48105">
    <property type="entry name" value="THIOREDOXIN REDUCTASE 1-RELATED-RELATED"/>
    <property type="match status" value="1"/>
</dbReference>
<dbReference type="Proteomes" id="UP001172055">
    <property type="component" value="Unassembled WGS sequence"/>
</dbReference>
<keyword evidence="3" id="KW-0285">Flavoprotein</keyword>
<dbReference type="EMBL" id="JAUJWV010000001">
    <property type="protein sequence ID" value="MDN7240575.1"/>
    <property type="molecule type" value="Genomic_DNA"/>
</dbReference>
<gene>
    <name evidence="6" type="ORF">QWY14_02180</name>
</gene>
<dbReference type="InterPro" id="IPR036188">
    <property type="entry name" value="FAD/NAD-bd_sf"/>
</dbReference>
<accession>A0ABT8MZ09</accession>
<organism evidence="6 7">
    <name type="scientific">Planococcus shixiaomingii</name>
    <dbReference type="NCBI Taxonomy" id="3058393"/>
    <lineage>
        <taxon>Bacteria</taxon>
        <taxon>Bacillati</taxon>
        <taxon>Bacillota</taxon>
        <taxon>Bacilli</taxon>
        <taxon>Bacillales</taxon>
        <taxon>Caryophanaceae</taxon>
        <taxon>Planococcus</taxon>
    </lineage>
</organism>
<feature type="domain" description="FAD/NAD(P)-binding" evidence="5">
    <location>
        <begin position="4"/>
        <end position="282"/>
    </location>
</feature>
<evidence type="ECO:0000256" key="1">
    <source>
        <dbReference type="ARBA" id="ARBA00001974"/>
    </source>
</evidence>
<comment type="caution">
    <text evidence="6">The sequence shown here is derived from an EMBL/GenBank/DDBJ whole genome shotgun (WGS) entry which is preliminary data.</text>
</comment>
<keyword evidence="7" id="KW-1185">Reference proteome</keyword>
<dbReference type="SUPFAM" id="SSF51905">
    <property type="entry name" value="FAD/NAD(P)-binding domain"/>
    <property type="match status" value="1"/>
</dbReference>
<evidence type="ECO:0000313" key="7">
    <source>
        <dbReference type="Proteomes" id="UP001172055"/>
    </source>
</evidence>
<dbReference type="PRINTS" id="PR00469">
    <property type="entry name" value="PNDRDTASEII"/>
</dbReference>
<evidence type="ECO:0000256" key="3">
    <source>
        <dbReference type="ARBA" id="ARBA00022630"/>
    </source>
</evidence>
<name>A0ABT8MZ09_9BACL</name>
<dbReference type="Pfam" id="PF07992">
    <property type="entry name" value="Pyr_redox_2"/>
    <property type="match status" value="1"/>
</dbReference>
<evidence type="ECO:0000256" key="2">
    <source>
        <dbReference type="ARBA" id="ARBA00011738"/>
    </source>
</evidence>
<dbReference type="InterPro" id="IPR050097">
    <property type="entry name" value="Ferredoxin-NADP_redctase_2"/>
</dbReference>
<evidence type="ECO:0000313" key="6">
    <source>
        <dbReference type="EMBL" id="MDN7240575.1"/>
    </source>
</evidence>
<dbReference type="InterPro" id="IPR023753">
    <property type="entry name" value="FAD/NAD-binding_dom"/>
</dbReference>
<dbReference type="Gene3D" id="3.50.50.60">
    <property type="entry name" value="FAD/NAD(P)-binding domain"/>
    <property type="match status" value="2"/>
</dbReference>
<protein>
    <submittedName>
        <fullName evidence="6">NAD(P)/FAD-dependent oxidoreductase</fullName>
    </submittedName>
</protein>
<evidence type="ECO:0000256" key="4">
    <source>
        <dbReference type="ARBA" id="ARBA00023002"/>
    </source>
</evidence>
<proteinExistence type="predicted"/>
<comment type="cofactor">
    <cofactor evidence="1">
        <name>FAD</name>
        <dbReference type="ChEBI" id="CHEBI:57692"/>
    </cofactor>
</comment>
<sequence length="307" mass="33681">MILDCAVIGGGPAGLNASLVLGRSRRKTVLFDDNKPRNAVTSESHGFMTRDGIDPQELKRIAQEELGKYPNVAIEKQKVLRITKEDSLFHIATESGEEFRAKKIILATGLKETFPDVPRIAEFYGTSMFSCPYCDGWELRDRPLVVISENPMVFHMAKMVSNWTEDLIICTNGKQLLSDSEKSVLKSEGIPVYEEKILSLHGQNGSLEKIEFEDGTVVLREGGFVTTEWSQASSFASLLGCNLNERGGIETDMMKRTNIDGVYACGDALIDGPAQLILAAGDGSMAAFGVNADLIEEKFALQNAHNQ</sequence>
<reference evidence="6 7" key="1">
    <citation type="submission" date="2023-06" db="EMBL/GenBank/DDBJ databases">
        <title>Novel species in genus Planococcus.</title>
        <authorList>
            <person name="Ning S."/>
        </authorList>
    </citation>
    <scope>NUCLEOTIDE SEQUENCE [LARGE SCALE GENOMIC DNA]</scope>
    <source>
        <strain evidence="6 7">N028</strain>
    </source>
</reference>
<evidence type="ECO:0000259" key="5">
    <source>
        <dbReference type="Pfam" id="PF07992"/>
    </source>
</evidence>